<proteinExistence type="inferred from homology"/>
<evidence type="ECO:0000313" key="7">
    <source>
        <dbReference type="EMBL" id="GGA83193.1"/>
    </source>
</evidence>
<evidence type="ECO:0000259" key="6">
    <source>
        <dbReference type="Pfam" id="PF03466"/>
    </source>
</evidence>
<comment type="similarity">
    <text evidence="1">Belongs to the LysR transcriptional regulatory family.</text>
</comment>
<organism evidence="7 8">
    <name type="scientific">Brucella endophytica</name>
    <dbReference type="NCBI Taxonomy" id="1963359"/>
    <lineage>
        <taxon>Bacteria</taxon>
        <taxon>Pseudomonadati</taxon>
        <taxon>Pseudomonadota</taxon>
        <taxon>Alphaproteobacteria</taxon>
        <taxon>Hyphomicrobiales</taxon>
        <taxon>Brucellaceae</taxon>
        <taxon>Brucella/Ochrobactrum group</taxon>
        <taxon>Brucella</taxon>
    </lineage>
</organism>
<dbReference type="RefSeq" id="WP_188821728.1">
    <property type="nucleotide sequence ID" value="NZ_BMHH01000002.1"/>
</dbReference>
<evidence type="ECO:0000256" key="2">
    <source>
        <dbReference type="ARBA" id="ARBA00023015"/>
    </source>
</evidence>
<reference evidence="7" key="2">
    <citation type="submission" date="2020-09" db="EMBL/GenBank/DDBJ databases">
        <authorList>
            <person name="Sun Q."/>
            <person name="Zhou Y."/>
        </authorList>
    </citation>
    <scope>NUCLEOTIDE SEQUENCE</scope>
    <source>
        <strain evidence="7">CGMCC 1.15082</strain>
    </source>
</reference>
<dbReference type="Gene3D" id="3.40.190.10">
    <property type="entry name" value="Periplasmic binding protein-like II"/>
    <property type="match status" value="2"/>
</dbReference>
<dbReference type="SUPFAM" id="SSF53850">
    <property type="entry name" value="Periplasmic binding protein-like II"/>
    <property type="match status" value="1"/>
</dbReference>
<dbReference type="Pfam" id="PF03466">
    <property type="entry name" value="LysR_substrate"/>
    <property type="match status" value="1"/>
</dbReference>
<accession>A0A916S6L4</accession>
<dbReference type="GO" id="GO:0032993">
    <property type="term" value="C:protein-DNA complex"/>
    <property type="evidence" value="ECO:0007669"/>
    <property type="project" value="TreeGrafter"/>
</dbReference>
<dbReference type="GO" id="GO:0003700">
    <property type="term" value="F:DNA-binding transcription factor activity"/>
    <property type="evidence" value="ECO:0007669"/>
    <property type="project" value="TreeGrafter"/>
</dbReference>
<reference evidence="7" key="1">
    <citation type="journal article" date="2014" name="Int. J. Syst. Evol. Microbiol.">
        <title>Complete genome sequence of Corynebacterium casei LMG S-19264T (=DSM 44701T), isolated from a smear-ripened cheese.</title>
        <authorList>
            <consortium name="US DOE Joint Genome Institute (JGI-PGF)"/>
            <person name="Walter F."/>
            <person name="Albersmeier A."/>
            <person name="Kalinowski J."/>
            <person name="Ruckert C."/>
        </authorList>
    </citation>
    <scope>NUCLEOTIDE SEQUENCE</scope>
    <source>
        <strain evidence="7">CGMCC 1.15082</strain>
    </source>
</reference>
<dbReference type="AlphaFoldDB" id="A0A916S6L4"/>
<keyword evidence="4" id="KW-0804">Transcription</keyword>
<keyword evidence="5" id="KW-1133">Transmembrane helix</keyword>
<keyword evidence="3" id="KW-0238">DNA-binding</keyword>
<dbReference type="PANTHER" id="PTHR30346">
    <property type="entry name" value="TRANSCRIPTIONAL DUAL REGULATOR HCAR-RELATED"/>
    <property type="match status" value="1"/>
</dbReference>
<protein>
    <recommendedName>
        <fullName evidence="6">LysR substrate-binding domain-containing protein</fullName>
    </recommendedName>
</protein>
<evidence type="ECO:0000256" key="4">
    <source>
        <dbReference type="ARBA" id="ARBA00023163"/>
    </source>
</evidence>
<dbReference type="CDD" id="cd08414">
    <property type="entry name" value="PBP2_LTTR_aromatics_like"/>
    <property type="match status" value="1"/>
</dbReference>
<keyword evidence="5" id="KW-0472">Membrane</keyword>
<keyword evidence="5" id="KW-0812">Transmembrane</keyword>
<feature type="domain" description="LysR substrate-binding" evidence="6">
    <location>
        <begin position="14"/>
        <end position="222"/>
    </location>
</feature>
<dbReference type="GO" id="GO:0003677">
    <property type="term" value="F:DNA binding"/>
    <property type="evidence" value="ECO:0007669"/>
    <property type="project" value="UniProtKB-KW"/>
</dbReference>
<keyword evidence="2" id="KW-0805">Transcription regulation</keyword>
<dbReference type="EMBL" id="BMHH01000002">
    <property type="protein sequence ID" value="GGA83193.1"/>
    <property type="molecule type" value="Genomic_DNA"/>
</dbReference>
<feature type="transmembrane region" description="Helical" evidence="5">
    <location>
        <begin position="16"/>
        <end position="33"/>
    </location>
</feature>
<evidence type="ECO:0000313" key="8">
    <source>
        <dbReference type="Proteomes" id="UP000646478"/>
    </source>
</evidence>
<name>A0A916S6L4_9HYPH</name>
<comment type="caution">
    <text evidence="7">The sequence shown here is derived from an EMBL/GenBank/DDBJ whole genome shotgun (WGS) entry which is preliminary data.</text>
</comment>
<dbReference type="InterPro" id="IPR005119">
    <property type="entry name" value="LysR_subst-bd"/>
</dbReference>
<evidence type="ECO:0000256" key="5">
    <source>
        <dbReference type="SAM" id="Phobius"/>
    </source>
</evidence>
<gene>
    <name evidence="7" type="ORF">GCM10011491_08290</name>
</gene>
<dbReference type="Proteomes" id="UP000646478">
    <property type="component" value="Unassembled WGS sequence"/>
</dbReference>
<keyword evidence="8" id="KW-1185">Reference proteome</keyword>
<dbReference type="PANTHER" id="PTHR30346:SF0">
    <property type="entry name" value="HCA OPERON TRANSCRIPTIONAL ACTIVATOR HCAR"/>
    <property type="match status" value="1"/>
</dbReference>
<evidence type="ECO:0000256" key="3">
    <source>
        <dbReference type="ARBA" id="ARBA00023125"/>
    </source>
</evidence>
<sequence>MIGMPDTAAITASRQPAGFVSIGFVGAAAYAFLPRLAKAFNDRLPWLTVRFQEAMSLAQLQFLSLDRLDIGLMRPVEGVEAFEKMSVLREPLVAAIPITHKLAQRRRIDLKLFDNEPFIMFSPESPYSRALLNGLFREAGIRPRFVQEFVQSQPIVSLVSAGLGLAIVPAGIANASFDNVVFRPLRFEPLRGTEPRFDIVAVWQTQSSNPARTAVIEVMRELAADEPRRGFV</sequence>
<evidence type="ECO:0000256" key="1">
    <source>
        <dbReference type="ARBA" id="ARBA00009437"/>
    </source>
</evidence>